<dbReference type="InterPro" id="IPR036388">
    <property type="entry name" value="WH-like_DNA-bd_sf"/>
</dbReference>
<dbReference type="Pfam" id="PF00392">
    <property type="entry name" value="GntR"/>
    <property type="match status" value="1"/>
</dbReference>
<dbReference type="Gene3D" id="1.10.10.10">
    <property type="entry name" value="Winged helix-like DNA-binding domain superfamily/Winged helix DNA-binding domain"/>
    <property type="match status" value="1"/>
</dbReference>
<evidence type="ECO:0000313" key="5">
    <source>
        <dbReference type="EMBL" id="MEK9499943.1"/>
    </source>
</evidence>
<feature type="domain" description="HTH gntR-type" evidence="4">
    <location>
        <begin position="11"/>
        <end position="79"/>
    </location>
</feature>
<dbReference type="PANTHER" id="PTHR38445:SF9">
    <property type="entry name" value="HTH-TYPE TRANSCRIPTIONAL REPRESSOR YTRA"/>
    <property type="match status" value="1"/>
</dbReference>
<dbReference type="PROSITE" id="PS50949">
    <property type="entry name" value="HTH_GNTR"/>
    <property type="match status" value="1"/>
</dbReference>
<dbReference type="InterPro" id="IPR036390">
    <property type="entry name" value="WH_DNA-bd_sf"/>
</dbReference>
<dbReference type="SUPFAM" id="SSF46785">
    <property type="entry name" value="Winged helix' DNA-binding domain"/>
    <property type="match status" value="1"/>
</dbReference>
<dbReference type="PANTHER" id="PTHR38445">
    <property type="entry name" value="HTH-TYPE TRANSCRIPTIONAL REPRESSOR YTRA"/>
    <property type="match status" value="1"/>
</dbReference>
<evidence type="ECO:0000256" key="2">
    <source>
        <dbReference type="ARBA" id="ARBA00023125"/>
    </source>
</evidence>
<keyword evidence="3" id="KW-0804">Transcription</keyword>
<gene>
    <name evidence="5" type="ORF">WI372_02965</name>
</gene>
<organism evidence="5 6">
    <name type="scientific">Gaopeijia maritima</name>
    <dbReference type="NCBI Taxonomy" id="3119007"/>
    <lineage>
        <taxon>Bacteria</taxon>
        <taxon>Pseudomonadati</taxon>
        <taxon>Gemmatimonadota</taxon>
        <taxon>Longimicrobiia</taxon>
        <taxon>Gaopeijiales</taxon>
        <taxon>Gaopeijiaceae</taxon>
        <taxon>Gaopeijia</taxon>
    </lineage>
</organism>
<reference evidence="5 6" key="1">
    <citation type="submission" date="2024-02" db="EMBL/GenBank/DDBJ databases">
        <title>A novel Gemmatimonadota bacterium.</title>
        <authorList>
            <person name="Du Z.-J."/>
            <person name="Ye Y.-Q."/>
        </authorList>
    </citation>
    <scope>NUCLEOTIDE SEQUENCE [LARGE SCALE GENOMIC DNA]</scope>
    <source>
        <strain evidence="5 6">DH-20</strain>
    </source>
</reference>
<proteinExistence type="predicted"/>
<evidence type="ECO:0000256" key="1">
    <source>
        <dbReference type="ARBA" id="ARBA00023015"/>
    </source>
</evidence>
<comment type="caution">
    <text evidence="5">The sequence shown here is derived from an EMBL/GenBank/DDBJ whole genome shotgun (WGS) entry which is preliminary data.</text>
</comment>
<dbReference type="Proteomes" id="UP001484239">
    <property type="component" value="Unassembled WGS sequence"/>
</dbReference>
<protein>
    <submittedName>
        <fullName evidence="5">GntR family transcriptional regulator</fullName>
    </submittedName>
</protein>
<dbReference type="InterPro" id="IPR000524">
    <property type="entry name" value="Tscrpt_reg_HTH_GntR"/>
</dbReference>
<keyword evidence="2" id="KW-0238">DNA-binding</keyword>
<evidence type="ECO:0000259" key="4">
    <source>
        <dbReference type="PROSITE" id="PS50949"/>
    </source>
</evidence>
<evidence type="ECO:0000313" key="6">
    <source>
        <dbReference type="Proteomes" id="UP001484239"/>
    </source>
</evidence>
<evidence type="ECO:0000256" key="3">
    <source>
        <dbReference type="ARBA" id="ARBA00023163"/>
    </source>
</evidence>
<keyword evidence="1" id="KW-0805">Transcription regulation</keyword>
<dbReference type="EMBL" id="JBBHLI010000001">
    <property type="protein sequence ID" value="MEK9499943.1"/>
    <property type="molecule type" value="Genomic_DNA"/>
</dbReference>
<dbReference type="CDD" id="cd07377">
    <property type="entry name" value="WHTH_GntR"/>
    <property type="match status" value="1"/>
</dbReference>
<dbReference type="SMART" id="SM00345">
    <property type="entry name" value="HTH_GNTR"/>
    <property type="match status" value="1"/>
</dbReference>
<keyword evidence="6" id="KW-1185">Reference proteome</keyword>
<sequence length="134" mass="14502">MFHDLDPRSPTPLYAQIAARVRVAVASGELGEGDALPSVRQLARTLRVNPATVVQAYRDLEGEGFVEMRHGAGTFVRAVPEPVRDDERARRATEIARRALVDAARLGLPADELIAALRNLVDAESPVPTPSETP</sequence>
<accession>A0ABU9E726</accession>
<dbReference type="RefSeq" id="WP_405277886.1">
    <property type="nucleotide sequence ID" value="NZ_CP144380.1"/>
</dbReference>
<name>A0ABU9E726_9BACT</name>